<organism evidence="1 2">
    <name type="scientific">Desulfomonile tiedjei (strain ATCC 49306 / DSM 6799 / DCB-1)</name>
    <dbReference type="NCBI Taxonomy" id="706587"/>
    <lineage>
        <taxon>Bacteria</taxon>
        <taxon>Pseudomonadati</taxon>
        <taxon>Thermodesulfobacteriota</taxon>
        <taxon>Desulfomonilia</taxon>
        <taxon>Desulfomonilales</taxon>
        <taxon>Desulfomonilaceae</taxon>
        <taxon>Desulfomonile</taxon>
    </lineage>
</organism>
<dbReference type="eggNOG" id="ENOG5033YJK">
    <property type="taxonomic scope" value="Bacteria"/>
</dbReference>
<dbReference type="AlphaFoldDB" id="I4C4I4"/>
<dbReference type="Proteomes" id="UP000006055">
    <property type="component" value="Chromosome"/>
</dbReference>
<name>I4C4I4_DESTA</name>
<protein>
    <recommendedName>
        <fullName evidence="3">Thioesterase</fullName>
    </recommendedName>
</protein>
<gene>
    <name evidence="1" type="ordered locus">Desti_1765</name>
</gene>
<dbReference type="Gene3D" id="3.10.129.10">
    <property type="entry name" value="Hotdog Thioesterase"/>
    <property type="match status" value="1"/>
</dbReference>
<dbReference type="KEGG" id="dti:Desti_1765"/>
<reference evidence="2" key="1">
    <citation type="submission" date="2012-06" db="EMBL/GenBank/DDBJ databases">
        <title>Complete sequence of chromosome of Desulfomonile tiedjei DSM 6799.</title>
        <authorList>
            <person name="Lucas S."/>
            <person name="Copeland A."/>
            <person name="Lapidus A."/>
            <person name="Glavina del Rio T."/>
            <person name="Dalin E."/>
            <person name="Tice H."/>
            <person name="Bruce D."/>
            <person name="Goodwin L."/>
            <person name="Pitluck S."/>
            <person name="Peters L."/>
            <person name="Ovchinnikova G."/>
            <person name="Zeytun A."/>
            <person name="Lu M."/>
            <person name="Kyrpides N."/>
            <person name="Mavromatis K."/>
            <person name="Ivanova N."/>
            <person name="Brettin T."/>
            <person name="Detter J.C."/>
            <person name="Han C."/>
            <person name="Larimer F."/>
            <person name="Land M."/>
            <person name="Hauser L."/>
            <person name="Markowitz V."/>
            <person name="Cheng J.-F."/>
            <person name="Hugenholtz P."/>
            <person name="Woyke T."/>
            <person name="Wu D."/>
            <person name="Spring S."/>
            <person name="Schroeder M."/>
            <person name="Brambilla E."/>
            <person name="Klenk H.-P."/>
            <person name="Eisen J.A."/>
        </authorList>
    </citation>
    <scope>NUCLEOTIDE SEQUENCE [LARGE SCALE GENOMIC DNA]</scope>
    <source>
        <strain evidence="2">ATCC 49306 / DSM 6799 / DCB-1</strain>
    </source>
</reference>
<dbReference type="RefSeq" id="WP_014809621.1">
    <property type="nucleotide sequence ID" value="NC_018025.1"/>
</dbReference>
<sequence>MFPKHYSKSFLTGDDPFFTFKTQEETSNTIHQEIVFEPKHEGFIGIPHGGLPMGLCIDAWRRVGAPDYPVHVRFKFGGSGILIGDTAIFSVETSANGKAPQVNAKVTKVGDKTPYLRAEIVSAAETNGIIAAKPSDDFRKLPYYRNCFVCGHHRKITGLQRRFRVHRTDDSWIVTAPWGDDADDFDRAAFFLLDEQELHPAALISIFDENTAWAGFMVTRSAGLSVKVEFTLLRPVHAQEKLLFVSEPAGIRGNPRSPRFFLASGKILSLRDPQNPEVVAYGKGEWIILEQYTDQIKTSLLPHDDWAWIFSKDDE</sequence>
<dbReference type="STRING" id="706587.Desti_1765"/>
<dbReference type="OrthoDB" id="9792301at2"/>
<dbReference type="EMBL" id="CP003360">
    <property type="protein sequence ID" value="AFM24475.1"/>
    <property type="molecule type" value="Genomic_DNA"/>
</dbReference>
<evidence type="ECO:0008006" key="3">
    <source>
        <dbReference type="Google" id="ProtNLM"/>
    </source>
</evidence>
<evidence type="ECO:0000313" key="2">
    <source>
        <dbReference type="Proteomes" id="UP000006055"/>
    </source>
</evidence>
<accession>I4C4I4</accession>
<evidence type="ECO:0000313" key="1">
    <source>
        <dbReference type="EMBL" id="AFM24475.1"/>
    </source>
</evidence>
<dbReference type="HOGENOM" id="CLU_882039_0_0_7"/>
<keyword evidence="2" id="KW-1185">Reference proteome</keyword>
<proteinExistence type="predicted"/>